<evidence type="ECO:0000313" key="2">
    <source>
        <dbReference type="EMBL" id="MBC6467216.1"/>
    </source>
</evidence>
<dbReference type="Gene3D" id="3.90.25.10">
    <property type="entry name" value="UDP-galactose 4-epimerase, domain 1"/>
    <property type="match status" value="1"/>
</dbReference>
<comment type="caution">
    <text evidence="2">The sequence shown here is derived from an EMBL/GenBank/DDBJ whole genome shotgun (WGS) entry which is preliminary data.</text>
</comment>
<proteinExistence type="predicted"/>
<name>A0ABR7LR39_9ACTN</name>
<organism evidence="2 3">
    <name type="scientific">Actinomadura alba</name>
    <dbReference type="NCBI Taxonomy" id="406431"/>
    <lineage>
        <taxon>Bacteria</taxon>
        <taxon>Bacillati</taxon>
        <taxon>Actinomycetota</taxon>
        <taxon>Actinomycetes</taxon>
        <taxon>Streptosporangiales</taxon>
        <taxon>Thermomonosporaceae</taxon>
        <taxon>Actinomadura</taxon>
    </lineage>
</organism>
<dbReference type="Pfam" id="PF05368">
    <property type="entry name" value="NmrA"/>
    <property type="match status" value="1"/>
</dbReference>
<protein>
    <submittedName>
        <fullName evidence="2">SDR family oxidoreductase</fullName>
    </submittedName>
</protein>
<dbReference type="EMBL" id="JABVEC010000011">
    <property type="protein sequence ID" value="MBC6467216.1"/>
    <property type="molecule type" value="Genomic_DNA"/>
</dbReference>
<keyword evidence="3" id="KW-1185">Reference proteome</keyword>
<evidence type="ECO:0000313" key="3">
    <source>
        <dbReference type="Proteomes" id="UP000805614"/>
    </source>
</evidence>
<accession>A0ABR7LR39</accession>
<dbReference type="RefSeq" id="WP_187244211.1">
    <property type="nucleotide sequence ID" value="NZ_BAAAOK010000006.1"/>
</dbReference>
<dbReference type="SUPFAM" id="SSF51735">
    <property type="entry name" value="NAD(P)-binding Rossmann-fold domains"/>
    <property type="match status" value="1"/>
</dbReference>
<dbReference type="PANTHER" id="PTHR43162">
    <property type="match status" value="1"/>
</dbReference>
<dbReference type="InterPro" id="IPR051604">
    <property type="entry name" value="Ergot_Alk_Oxidoreductase"/>
</dbReference>
<feature type="domain" description="NmrA-like" evidence="1">
    <location>
        <begin position="2"/>
        <end position="207"/>
    </location>
</feature>
<dbReference type="Gene3D" id="3.40.50.720">
    <property type="entry name" value="NAD(P)-binding Rossmann-like Domain"/>
    <property type="match status" value="1"/>
</dbReference>
<dbReference type="Proteomes" id="UP000805614">
    <property type="component" value="Unassembled WGS sequence"/>
</dbReference>
<sequence length="282" mass="30033">MILVTGATGTIGRHLVRAFADAGTPFRALVRDEAKGKELGCDFVVGDFDQPASIAAALDGVDRLLLNSGGALPVAGRQPMVQQQFAVIDAARAAEVSRVVKVSAWRPAPDAKLSVRAHWEIEQYLKESGLEWSILQPTGYMQNFFTGEGGFARSGTLAGPYGEGRVAYIDAYDIAACAAVLLTGSRGAGMTYALTGAEALMHEEIATKLGVPFRDLPPEEAARDLRARGLPGWFVEDLLWLYADMASGGLSEVTMAVGDLTGRAPRTFDEFLAANEAFTSMS</sequence>
<dbReference type="PANTHER" id="PTHR43162:SF1">
    <property type="entry name" value="PRESTALK A DIFFERENTIATION PROTEIN A"/>
    <property type="match status" value="1"/>
</dbReference>
<dbReference type="CDD" id="cd05269">
    <property type="entry name" value="TMR_SDR_a"/>
    <property type="match status" value="1"/>
</dbReference>
<gene>
    <name evidence="2" type="ORF">HKK74_17140</name>
</gene>
<reference evidence="2 3" key="1">
    <citation type="submission" date="2020-06" db="EMBL/GenBank/DDBJ databases">
        <title>Actinomadura xiongansis sp. nov., isolated from soil of Baiyangdian.</title>
        <authorList>
            <person name="Zhang X."/>
        </authorList>
    </citation>
    <scope>NUCLEOTIDE SEQUENCE [LARGE SCALE GENOMIC DNA]</scope>
    <source>
        <strain evidence="2 3">HBUM206468</strain>
    </source>
</reference>
<dbReference type="InterPro" id="IPR036291">
    <property type="entry name" value="NAD(P)-bd_dom_sf"/>
</dbReference>
<evidence type="ECO:0000259" key="1">
    <source>
        <dbReference type="Pfam" id="PF05368"/>
    </source>
</evidence>
<dbReference type="InterPro" id="IPR008030">
    <property type="entry name" value="NmrA-like"/>
</dbReference>